<dbReference type="PRINTS" id="PR00193">
    <property type="entry name" value="MYOSINHEAVY"/>
</dbReference>
<keyword evidence="2 9" id="KW-0547">Nucleotide-binding</keyword>
<evidence type="ECO:0000259" key="12">
    <source>
        <dbReference type="PROSITE" id="PS51844"/>
    </source>
</evidence>
<dbReference type="FunFam" id="1.20.5.340:FF:000009">
    <property type="entry name" value="myosin-11 isoform X2"/>
    <property type="match status" value="1"/>
</dbReference>
<feature type="domain" description="Myosin motor" evidence="11">
    <location>
        <begin position="80"/>
        <end position="773"/>
    </location>
</feature>
<dbReference type="GO" id="GO:0007015">
    <property type="term" value="P:actin filament organization"/>
    <property type="evidence" value="ECO:0007669"/>
    <property type="project" value="TreeGrafter"/>
</dbReference>
<accession>A0A8C7MDF9</accession>
<dbReference type="Proteomes" id="UP000694557">
    <property type="component" value="Unassembled WGS sequence"/>
</dbReference>
<dbReference type="FunFam" id="3.40.850.10:FF:000175">
    <property type="entry name" value="Myosin heavy chain 9"/>
    <property type="match status" value="1"/>
</dbReference>
<dbReference type="PROSITE" id="PS51844">
    <property type="entry name" value="SH3_LIKE"/>
    <property type="match status" value="1"/>
</dbReference>
<dbReference type="FunFam" id="1.20.58.530:FF:000003">
    <property type="entry name" value="Myosin heavy chain 10"/>
    <property type="match status" value="1"/>
</dbReference>
<keyword evidence="14" id="KW-1185">Reference proteome</keyword>
<dbReference type="GO" id="GO:0005737">
    <property type="term" value="C:cytoplasm"/>
    <property type="evidence" value="ECO:0007669"/>
    <property type="project" value="TreeGrafter"/>
</dbReference>
<dbReference type="Ensembl" id="ENSOKIT00005049162.1">
    <property type="protein sequence ID" value="ENSOKIP00005046600.1"/>
    <property type="gene ID" value="ENSOKIG00005019571.1"/>
</dbReference>
<keyword evidence="8 9" id="KW-0009">Actin-binding</keyword>
<dbReference type="PROSITE" id="PS50096">
    <property type="entry name" value="IQ"/>
    <property type="match status" value="1"/>
</dbReference>
<dbReference type="GeneTree" id="ENSGT00940000155632"/>
<protein>
    <submittedName>
        <fullName evidence="13">Myosin heavy chain 9</fullName>
    </submittedName>
</protein>
<keyword evidence="4" id="KW-0112">Calmodulin-binding</keyword>
<dbReference type="Gene3D" id="1.20.120.720">
    <property type="entry name" value="Myosin VI head, motor domain, U50 subdomain"/>
    <property type="match status" value="1"/>
</dbReference>
<dbReference type="InterPro" id="IPR002928">
    <property type="entry name" value="Myosin_tail"/>
</dbReference>
<dbReference type="FunFam" id="3.30.70.1590:FF:000001">
    <property type="entry name" value="Myosin heavy chain"/>
    <property type="match status" value="1"/>
</dbReference>
<keyword evidence="7 9" id="KW-0505">Motor protein</keyword>
<dbReference type="Pfam" id="PF02736">
    <property type="entry name" value="Myosin_N"/>
    <property type="match status" value="1"/>
</dbReference>
<dbReference type="FunFam" id="1.20.120.720:FF:000002">
    <property type="entry name" value="Myosin heavy chain 10"/>
    <property type="match status" value="1"/>
</dbReference>
<evidence type="ECO:0000256" key="9">
    <source>
        <dbReference type="PROSITE-ProRule" id="PRU00782"/>
    </source>
</evidence>
<evidence type="ECO:0000313" key="14">
    <source>
        <dbReference type="Proteomes" id="UP000694557"/>
    </source>
</evidence>
<dbReference type="GO" id="GO:0005524">
    <property type="term" value="F:ATP binding"/>
    <property type="evidence" value="ECO:0007669"/>
    <property type="project" value="UniProtKB-UniRule"/>
</dbReference>
<dbReference type="InterPro" id="IPR027417">
    <property type="entry name" value="P-loop_NTPase"/>
</dbReference>
<dbReference type="InterPro" id="IPR000048">
    <property type="entry name" value="IQ_motif_EF-hand-BS"/>
</dbReference>
<organism evidence="13 14">
    <name type="scientific">Oncorhynchus kisutch</name>
    <name type="common">Coho salmon</name>
    <name type="synonym">Salmo kisutch</name>
    <dbReference type="NCBI Taxonomy" id="8019"/>
    <lineage>
        <taxon>Eukaryota</taxon>
        <taxon>Metazoa</taxon>
        <taxon>Chordata</taxon>
        <taxon>Craniata</taxon>
        <taxon>Vertebrata</taxon>
        <taxon>Euteleostomi</taxon>
        <taxon>Actinopterygii</taxon>
        <taxon>Neopterygii</taxon>
        <taxon>Teleostei</taxon>
        <taxon>Protacanthopterygii</taxon>
        <taxon>Salmoniformes</taxon>
        <taxon>Salmonidae</taxon>
        <taxon>Salmoninae</taxon>
        <taxon>Oncorhynchus</taxon>
    </lineage>
</organism>
<dbReference type="FunFam" id="1.10.10.820:FF:000001">
    <property type="entry name" value="Myosin heavy chain"/>
    <property type="match status" value="1"/>
</dbReference>
<dbReference type="GO" id="GO:0016459">
    <property type="term" value="C:myosin complex"/>
    <property type="evidence" value="ECO:0007669"/>
    <property type="project" value="UniProtKB-KW"/>
</dbReference>
<dbReference type="GO" id="GO:0016020">
    <property type="term" value="C:membrane"/>
    <property type="evidence" value="ECO:0007669"/>
    <property type="project" value="TreeGrafter"/>
</dbReference>
<dbReference type="FunFam" id="2.30.30.360:FF:000001">
    <property type="entry name" value="Myosin heavy chain"/>
    <property type="match status" value="1"/>
</dbReference>
<evidence type="ECO:0000313" key="13">
    <source>
        <dbReference type="Ensembl" id="ENSOKIP00005046600.1"/>
    </source>
</evidence>
<dbReference type="PROSITE" id="PS51456">
    <property type="entry name" value="MYOSIN_MOTOR"/>
    <property type="match status" value="1"/>
</dbReference>
<dbReference type="AlphaFoldDB" id="A0A8C7MDF9"/>
<dbReference type="GO" id="GO:0051015">
    <property type="term" value="F:actin filament binding"/>
    <property type="evidence" value="ECO:0007669"/>
    <property type="project" value="InterPro"/>
</dbReference>
<evidence type="ECO:0000256" key="7">
    <source>
        <dbReference type="ARBA" id="ARBA00023175"/>
    </source>
</evidence>
<dbReference type="InterPro" id="IPR004009">
    <property type="entry name" value="SH3_Myosin"/>
</dbReference>
<dbReference type="FunFam" id="1.20.5.4820:FF:000002">
    <property type="entry name" value="Myosin heavy chain 10"/>
    <property type="match status" value="1"/>
</dbReference>
<evidence type="ECO:0000256" key="6">
    <source>
        <dbReference type="ARBA" id="ARBA00023123"/>
    </source>
</evidence>
<dbReference type="GO" id="GO:0000146">
    <property type="term" value="F:microfilament motor activity"/>
    <property type="evidence" value="ECO:0007669"/>
    <property type="project" value="TreeGrafter"/>
</dbReference>
<dbReference type="FunFam" id="4.10.270.10:FF:000001">
    <property type="entry name" value="Myosin heavy chain, non-muscle"/>
    <property type="match status" value="1"/>
</dbReference>
<dbReference type="Gene3D" id="3.40.850.10">
    <property type="entry name" value="Kinesin motor domain"/>
    <property type="match status" value="1"/>
</dbReference>
<dbReference type="PANTHER" id="PTHR13140:SF857">
    <property type="entry name" value="MYOSIN-11"/>
    <property type="match status" value="1"/>
</dbReference>
<dbReference type="SUPFAM" id="SSF90257">
    <property type="entry name" value="Myosin rod fragments"/>
    <property type="match status" value="1"/>
</dbReference>
<dbReference type="SMART" id="SM00242">
    <property type="entry name" value="MYSc"/>
    <property type="match status" value="1"/>
</dbReference>
<dbReference type="Pfam" id="PF01576">
    <property type="entry name" value="Myosin_tail_1"/>
    <property type="match status" value="1"/>
</dbReference>
<dbReference type="InterPro" id="IPR008989">
    <property type="entry name" value="Myosin_S1_N"/>
</dbReference>
<dbReference type="Gene3D" id="2.30.30.360">
    <property type="entry name" value="Myosin S1 fragment, N-terminal"/>
    <property type="match status" value="1"/>
</dbReference>
<dbReference type="Pfam" id="PF00063">
    <property type="entry name" value="Myosin_head"/>
    <property type="match status" value="1"/>
</dbReference>
<feature type="coiled-coil region" evidence="10">
    <location>
        <begin position="837"/>
        <end position="934"/>
    </location>
</feature>
<dbReference type="PANTHER" id="PTHR13140">
    <property type="entry name" value="MYOSIN"/>
    <property type="match status" value="1"/>
</dbReference>
<evidence type="ECO:0000259" key="11">
    <source>
        <dbReference type="PROSITE" id="PS51456"/>
    </source>
</evidence>
<dbReference type="SMART" id="SM00015">
    <property type="entry name" value="IQ"/>
    <property type="match status" value="1"/>
</dbReference>
<sequence length="951" mass="109703">MATDADKFLYVDRNMVNNPLAQADWATKKLVWVPSERLGFEAGSVKEERGEECLVELADSGKKVKVNKDDIQKMNPPKFSKVEDMAELTCLNEASVLHNLKERYYSGLIYTYSGLFCVVINPYKNLPIYSEEIVDMYKGKKRHEMPPHIYAITDTAYRSMMQDREDQSILCTGESGAGKTENTKKVIQYLAHVASSHKTKKDQGELEKQLLQANPILEAFGNGKTVKNDNSSRFGKFIRINFDVNGYIVGANIETYLLEKSRAIRQAKDERTFHVFYYMLTGAGDKLRSELCLEGYNNYRFLVNGNVTIPGQQDKDLFTETLEAFRIMGIPEDEQIGLLKVVSSVLQLGNMSFKKERHSDQASMPDDTAAQKVCHLMGMSVTDFTRAILSPRIKVGRDYVQKAQTQEQAEFAVEALAKATYERMFRWLVMRINKALDKTKRQGASFIGILDIAGFEIFELNSFEQLCINYTNEKLQQLFNHTMFILEQEEYQREGIEWSFIDFGLDLQPCIDLIEKPASPPGILALLDEECWFPKATDKSFVEKVLQEQGTHSKFHKPKKLKDEADFCIIHYAGKVDYKADEWLMKNMDPLNDNVATLLNQSTDKFVSELWKDVDRIVGLDKVAGMSEMPGAFKTRKGMFRTVGQLYKEQLSKLMATLRNTNPNFVRCIIPNHEKKAGKLDPHLVLDQLRCNGVLEGIRICRQGFPNRIVFQEFRQRYEILTPNSIPKGFMDGKQACVLMIKSLELDPNLFRIGQSKVFFRAGVLAHLEEERDMKITDVIISFQAWCRGYVARKAFARRQQQLTAMKVIQRNCSAYLKLRNWQWWRLFTKVKPLLQVSRQEEEMQAKDDELSKVKERQEYAEIQLQEMEVKQHQLSAEKQALQEQLQAETELCAEAEEMRARLAAKKQELEEILHDLEARVEEEEERAMITDLEGRWSTHTMLTRLLLYPT</sequence>
<dbReference type="Gene3D" id="1.20.5.340">
    <property type="match status" value="1"/>
</dbReference>
<reference evidence="13" key="1">
    <citation type="submission" date="2025-08" db="UniProtKB">
        <authorList>
            <consortium name="Ensembl"/>
        </authorList>
    </citation>
    <scope>IDENTIFICATION</scope>
</reference>
<evidence type="ECO:0000256" key="8">
    <source>
        <dbReference type="ARBA" id="ARBA00023203"/>
    </source>
</evidence>
<dbReference type="CDD" id="cd14932">
    <property type="entry name" value="MYSc_Myh18"/>
    <property type="match status" value="1"/>
</dbReference>
<dbReference type="GO" id="GO:0005516">
    <property type="term" value="F:calmodulin binding"/>
    <property type="evidence" value="ECO:0007669"/>
    <property type="project" value="UniProtKB-KW"/>
</dbReference>
<dbReference type="Gene3D" id="1.20.58.530">
    <property type="match status" value="1"/>
</dbReference>
<evidence type="ECO:0000256" key="4">
    <source>
        <dbReference type="ARBA" id="ARBA00022860"/>
    </source>
</evidence>
<dbReference type="Gene3D" id="1.10.10.820">
    <property type="match status" value="1"/>
</dbReference>
<feature type="domain" description="Myosin N-terminal SH3-like" evidence="12">
    <location>
        <begin position="26"/>
        <end position="76"/>
    </location>
</feature>
<evidence type="ECO:0000256" key="2">
    <source>
        <dbReference type="ARBA" id="ARBA00022741"/>
    </source>
</evidence>
<keyword evidence="5 10" id="KW-0175">Coiled coil</keyword>
<keyword evidence="6 9" id="KW-0518">Myosin</keyword>
<keyword evidence="3 9" id="KW-0067">ATP-binding</keyword>
<dbReference type="SUPFAM" id="SSF52540">
    <property type="entry name" value="P-loop containing nucleoside triphosphate hydrolases"/>
    <property type="match status" value="1"/>
</dbReference>
<evidence type="ECO:0000256" key="3">
    <source>
        <dbReference type="ARBA" id="ARBA00022840"/>
    </source>
</evidence>
<evidence type="ECO:0000256" key="1">
    <source>
        <dbReference type="ARBA" id="ARBA00008314"/>
    </source>
</evidence>
<comment type="similarity">
    <text evidence="1 9">Belongs to the TRAFAC class myosin-kinesin ATPase superfamily. Myosin family.</text>
</comment>
<gene>
    <name evidence="13" type="primary">MYH9</name>
    <name evidence="13" type="synonym">LOC109893502</name>
</gene>
<dbReference type="Gene3D" id="1.20.5.4820">
    <property type="match status" value="1"/>
</dbReference>
<dbReference type="InterPro" id="IPR036961">
    <property type="entry name" value="Kinesin_motor_dom_sf"/>
</dbReference>
<evidence type="ECO:0000256" key="10">
    <source>
        <dbReference type="SAM" id="Coils"/>
    </source>
</evidence>
<feature type="binding site" evidence="9">
    <location>
        <begin position="173"/>
        <end position="180"/>
    </location>
    <ligand>
        <name>ATP</name>
        <dbReference type="ChEBI" id="CHEBI:30616"/>
    </ligand>
</feature>
<dbReference type="InterPro" id="IPR001609">
    <property type="entry name" value="Myosin_head_motor_dom-like"/>
</dbReference>
<dbReference type="Pfam" id="PF00612">
    <property type="entry name" value="IQ"/>
    <property type="match status" value="1"/>
</dbReference>
<feature type="region of interest" description="Actin-binding" evidence="9">
    <location>
        <begin position="651"/>
        <end position="673"/>
    </location>
</feature>
<reference evidence="13" key="2">
    <citation type="submission" date="2025-09" db="UniProtKB">
        <authorList>
            <consortium name="Ensembl"/>
        </authorList>
    </citation>
    <scope>IDENTIFICATION</scope>
</reference>
<proteinExistence type="inferred from homology"/>
<name>A0A8C7MDF9_ONCKI</name>
<evidence type="ECO:0000256" key="5">
    <source>
        <dbReference type="ARBA" id="ARBA00023054"/>
    </source>
</evidence>